<dbReference type="STRING" id="927083.DB32_002858"/>
<accession>A0A0F6SES6</accession>
<dbReference type="AlphaFoldDB" id="A0A0F6SES6"/>
<organism evidence="1 2">
    <name type="scientific">Sandaracinus amylolyticus</name>
    <dbReference type="NCBI Taxonomy" id="927083"/>
    <lineage>
        <taxon>Bacteria</taxon>
        <taxon>Pseudomonadati</taxon>
        <taxon>Myxococcota</taxon>
        <taxon>Polyangia</taxon>
        <taxon>Polyangiales</taxon>
        <taxon>Sandaracinaceae</taxon>
        <taxon>Sandaracinus</taxon>
    </lineage>
</organism>
<keyword evidence="2" id="KW-1185">Reference proteome</keyword>
<evidence type="ECO:0008006" key="3">
    <source>
        <dbReference type="Google" id="ProtNLM"/>
    </source>
</evidence>
<sequence length="162" mass="18177">MTAIDRAKNLARMTLGDALAAPVDPARERTGIRIEIEAWPRVRLTWPAGVRHDAEVADALRALEAIAQRGRPFVLLVDARDARPPTRVQLGMILDAMRRIGPDARCLAHAVVTRSIPVRAFVDSLRWMRLTPSAWAYFDDEASAIAWLDRELPHRRSDRPSA</sequence>
<proteinExistence type="predicted"/>
<evidence type="ECO:0000313" key="1">
    <source>
        <dbReference type="EMBL" id="AKF05709.1"/>
    </source>
</evidence>
<dbReference type="Proteomes" id="UP000034883">
    <property type="component" value="Chromosome"/>
</dbReference>
<protein>
    <recommendedName>
        <fullName evidence="3">STAS/SEC14 domain-containing protein</fullName>
    </recommendedName>
</protein>
<dbReference type="EMBL" id="CP011125">
    <property type="protein sequence ID" value="AKF05709.1"/>
    <property type="molecule type" value="Genomic_DNA"/>
</dbReference>
<dbReference type="KEGG" id="samy:DB32_002858"/>
<gene>
    <name evidence="1" type="ORF">DB32_002858</name>
</gene>
<name>A0A0F6SES6_9BACT</name>
<evidence type="ECO:0000313" key="2">
    <source>
        <dbReference type="Proteomes" id="UP000034883"/>
    </source>
</evidence>
<reference evidence="1 2" key="1">
    <citation type="submission" date="2015-03" db="EMBL/GenBank/DDBJ databases">
        <title>Genome assembly of Sandaracinus amylolyticus DSM 53668.</title>
        <authorList>
            <person name="Sharma G."/>
            <person name="Subramanian S."/>
        </authorList>
    </citation>
    <scope>NUCLEOTIDE SEQUENCE [LARGE SCALE GENOMIC DNA]</scope>
    <source>
        <strain evidence="1 2">DSM 53668</strain>
    </source>
</reference>